<dbReference type="AlphaFoldDB" id="A0A6P3V9G0"/>
<evidence type="ECO:0000256" key="5">
    <source>
        <dbReference type="ARBA" id="ARBA00023054"/>
    </source>
</evidence>
<comment type="subcellular location">
    <subcellularLocation>
        <location evidence="1">Membrane</location>
    </subcellularLocation>
</comment>
<dbReference type="InParanoid" id="A0A6P3V9G0"/>
<feature type="region of interest" description="Disordered" evidence="7">
    <location>
        <begin position="1"/>
        <end position="45"/>
    </location>
</feature>
<dbReference type="InterPro" id="IPR019394">
    <property type="entry name" value="TEX28/TMCC"/>
</dbReference>
<accession>A0A6P3V9G0</accession>
<keyword evidence="6" id="KW-0472">Membrane</keyword>
<dbReference type="GO" id="GO:0012505">
    <property type="term" value="C:endomembrane system"/>
    <property type="evidence" value="ECO:0007669"/>
    <property type="project" value="TreeGrafter"/>
</dbReference>
<feature type="non-terminal residue" evidence="9">
    <location>
        <position position="212"/>
    </location>
</feature>
<feature type="compositionally biased region" description="Low complexity" evidence="7">
    <location>
        <begin position="14"/>
        <end position="35"/>
    </location>
</feature>
<dbReference type="RefSeq" id="XP_012368896.1">
    <property type="nucleotide sequence ID" value="XM_012513442.1"/>
</dbReference>
<sequence length="212" mass="23892">NEYTKVPRTSLATSVPSCRSVSSSEDGPSSHSGRSQQSDREATRNVQEGIRYRILHLSEQLRVERASRDENTRIYLKVVASADRHQAAHIRQAFEKINQRTSASISHIECRLRQCCQQLLELEGRRPSGLALKAEDSLDNVQQPGGAVGADAPESYVCSPQRQRELLLHRAEEQLEVVRSSCLSLQGGYESLQDRYLSDLPESLESLQEQRY</sequence>
<keyword evidence="5" id="KW-0175">Coiled coil</keyword>
<keyword evidence="3" id="KW-0812">Transmembrane</keyword>
<dbReference type="GeneID" id="101572671"/>
<evidence type="ECO:0000313" key="8">
    <source>
        <dbReference type="Proteomes" id="UP000515203"/>
    </source>
</evidence>
<evidence type="ECO:0000313" key="9">
    <source>
        <dbReference type="RefSeq" id="XP_012368896.1"/>
    </source>
</evidence>
<keyword evidence="4" id="KW-1133">Transmembrane helix</keyword>
<proteinExistence type="inferred from homology"/>
<feature type="non-terminal residue" evidence="9">
    <location>
        <position position="1"/>
    </location>
</feature>
<dbReference type="Proteomes" id="UP000515203">
    <property type="component" value="Unplaced"/>
</dbReference>
<dbReference type="PANTHER" id="PTHR17613">
    <property type="entry name" value="CEREBRAL PROTEIN-11-RELATED"/>
    <property type="match status" value="1"/>
</dbReference>
<gene>
    <name evidence="9" type="primary">LOC101572671</name>
</gene>
<dbReference type="OrthoDB" id="9047689at2759"/>
<dbReference type="FunCoup" id="A0A6P3V9G0">
    <property type="interactions" value="141"/>
</dbReference>
<name>A0A6P3V9G0_OCTDE</name>
<evidence type="ECO:0000256" key="6">
    <source>
        <dbReference type="ARBA" id="ARBA00023136"/>
    </source>
</evidence>
<dbReference type="GO" id="GO:0016020">
    <property type="term" value="C:membrane"/>
    <property type="evidence" value="ECO:0007669"/>
    <property type="project" value="UniProtKB-SubCell"/>
</dbReference>
<organism evidence="8 9">
    <name type="scientific">Octodon degus</name>
    <name type="common">Degu</name>
    <name type="synonym">Sciurus degus</name>
    <dbReference type="NCBI Taxonomy" id="10160"/>
    <lineage>
        <taxon>Eukaryota</taxon>
        <taxon>Metazoa</taxon>
        <taxon>Chordata</taxon>
        <taxon>Craniata</taxon>
        <taxon>Vertebrata</taxon>
        <taxon>Euteleostomi</taxon>
        <taxon>Mammalia</taxon>
        <taxon>Eutheria</taxon>
        <taxon>Euarchontoglires</taxon>
        <taxon>Glires</taxon>
        <taxon>Rodentia</taxon>
        <taxon>Hystricomorpha</taxon>
        <taxon>Octodontidae</taxon>
        <taxon>Octodon</taxon>
    </lineage>
</organism>
<evidence type="ECO:0000256" key="4">
    <source>
        <dbReference type="ARBA" id="ARBA00022989"/>
    </source>
</evidence>
<dbReference type="PANTHER" id="PTHR17613:SF10">
    <property type="entry name" value="TESTIS-SPECIFIC PROTEIN TEX28"/>
    <property type="match status" value="1"/>
</dbReference>
<protein>
    <submittedName>
        <fullName evidence="9">Testis-specific protein TEX28-like</fullName>
    </submittedName>
</protein>
<reference evidence="9" key="1">
    <citation type="submission" date="2025-08" db="UniProtKB">
        <authorList>
            <consortium name="RefSeq"/>
        </authorList>
    </citation>
    <scope>IDENTIFICATION</scope>
</reference>
<keyword evidence="8" id="KW-1185">Reference proteome</keyword>
<evidence type="ECO:0000256" key="3">
    <source>
        <dbReference type="ARBA" id="ARBA00022692"/>
    </source>
</evidence>
<dbReference type="Pfam" id="PF10267">
    <property type="entry name" value="Tmemb_cc2"/>
    <property type="match status" value="1"/>
</dbReference>
<evidence type="ECO:0000256" key="7">
    <source>
        <dbReference type="SAM" id="MobiDB-lite"/>
    </source>
</evidence>
<comment type="similarity">
    <text evidence="2">Belongs to the TEX28 family.</text>
</comment>
<evidence type="ECO:0000256" key="2">
    <source>
        <dbReference type="ARBA" id="ARBA00008108"/>
    </source>
</evidence>
<evidence type="ECO:0000256" key="1">
    <source>
        <dbReference type="ARBA" id="ARBA00004370"/>
    </source>
</evidence>